<organism evidence="1 2">
    <name type="scientific">Palleronia pelagia</name>
    <dbReference type="NCBI Taxonomy" id="387096"/>
    <lineage>
        <taxon>Bacteria</taxon>
        <taxon>Pseudomonadati</taxon>
        <taxon>Pseudomonadota</taxon>
        <taxon>Alphaproteobacteria</taxon>
        <taxon>Rhodobacterales</taxon>
        <taxon>Roseobacteraceae</taxon>
        <taxon>Palleronia</taxon>
    </lineage>
</organism>
<reference evidence="2" key="1">
    <citation type="submission" date="2016-10" db="EMBL/GenBank/DDBJ databases">
        <authorList>
            <person name="Varghese N."/>
            <person name="Submissions S."/>
        </authorList>
    </citation>
    <scope>NUCLEOTIDE SEQUENCE [LARGE SCALE GENOMIC DNA]</scope>
    <source>
        <strain evidence="2">DSM 26893</strain>
    </source>
</reference>
<dbReference type="InterPro" id="IPR009297">
    <property type="entry name" value="DUF952"/>
</dbReference>
<dbReference type="PANTHER" id="PTHR34129">
    <property type="entry name" value="BLR1139 PROTEIN"/>
    <property type="match status" value="1"/>
</dbReference>
<dbReference type="RefSeq" id="WP_091846206.1">
    <property type="nucleotide sequence ID" value="NZ_FOCM01000007.1"/>
</dbReference>
<sequence length="112" mass="12522">MLVYKIFRPAEWDKLQRDGATDGAPIDVSDGYIHLSTAEQTPETLSKHFAGAEGLILCAVETDTLGDALKWEPSRGGALFPHLYRRMKLDDIRWHAPIGHDGSRHVLPDRMA</sequence>
<name>A0A1H8K3K3_9RHOB</name>
<accession>A0A1H8K3K3</accession>
<dbReference type="PANTHER" id="PTHR34129:SF1">
    <property type="entry name" value="DUF952 DOMAIN-CONTAINING PROTEIN"/>
    <property type="match status" value="1"/>
</dbReference>
<dbReference type="AlphaFoldDB" id="A0A1H8K3K3"/>
<dbReference type="OrthoDB" id="9799937at2"/>
<evidence type="ECO:0000313" key="2">
    <source>
        <dbReference type="Proteomes" id="UP000199372"/>
    </source>
</evidence>
<evidence type="ECO:0000313" key="1">
    <source>
        <dbReference type="EMBL" id="SEN87619.1"/>
    </source>
</evidence>
<dbReference type="Proteomes" id="UP000199372">
    <property type="component" value="Unassembled WGS sequence"/>
</dbReference>
<dbReference type="Pfam" id="PF06108">
    <property type="entry name" value="DUF952"/>
    <property type="match status" value="1"/>
</dbReference>
<dbReference type="SUPFAM" id="SSF56399">
    <property type="entry name" value="ADP-ribosylation"/>
    <property type="match status" value="1"/>
</dbReference>
<dbReference type="EMBL" id="FOCM01000007">
    <property type="protein sequence ID" value="SEN87619.1"/>
    <property type="molecule type" value="Genomic_DNA"/>
</dbReference>
<dbReference type="Gene3D" id="3.20.170.20">
    <property type="entry name" value="Protein of unknown function DUF952"/>
    <property type="match status" value="1"/>
</dbReference>
<gene>
    <name evidence="1" type="ORF">SAMN04488011_10788</name>
</gene>
<proteinExistence type="predicted"/>
<keyword evidence="2" id="KW-1185">Reference proteome</keyword>
<protein>
    <submittedName>
        <fullName evidence="1">Uncharacterized conserved protein, DUF952 family</fullName>
    </submittedName>
</protein>